<comment type="caution">
    <text evidence="1">The sequence shown here is derived from an EMBL/GenBank/DDBJ whole genome shotgun (WGS) entry which is preliminary data.</text>
</comment>
<dbReference type="AlphaFoldDB" id="A0A371GQ52"/>
<feature type="non-terminal residue" evidence="1">
    <location>
        <position position="1"/>
    </location>
</feature>
<sequence length="67" mass="8019">MLNCDGVFKAQFVKELHAKAHSYIEKKEIKYKKVFEESDLVLIHLRNERFPNLRKSKLLRRGDSPFE</sequence>
<gene>
    <name evidence="1" type="ORF">CR513_25225</name>
</gene>
<dbReference type="OrthoDB" id="1935586at2759"/>
<name>A0A371GQ52_MUCPR</name>
<organism evidence="1 2">
    <name type="scientific">Mucuna pruriens</name>
    <name type="common">Velvet bean</name>
    <name type="synonym">Dolichos pruriens</name>
    <dbReference type="NCBI Taxonomy" id="157652"/>
    <lineage>
        <taxon>Eukaryota</taxon>
        <taxon>Viridiplantae</taxon>
        <taxon>Streptophyta</taxon>
        <taxon>Embryophyta</taxon>
        <taxon>Tracheophyta</taxon>
        <taxon>Spermatophyta</taxon>
        <taxon>Magnoliopsida</taxon>
        <taxon>eudicotyledons</taxon>
        <taxon>Gunneridae</taxon>
        <taxon>Pentapetalae</taxon>
        <taxon>rosids</taxon>
        <taxon>fabids</taxon>
        <taxon>Fabales</taxon>
        <taxon>Fabaceae</taxon>
        <taxon>Papilionoideae</taxon>
        <taxon>50 kb inversion clade</taxon>
        <taxon>NPAAA clade</taxon>
        <taxon>indigoferoid/millettioid clade</taxon>
        <taxon>Phaseoleae</taxon>
        <taxon>Mucuna</taxon>
    </lineage>
</organism>
<protein>
    <submittedName>
        <fullName evidence="1">Uncharacterized protein</fullName>
    </submittedName>
</protein>
<accession>A0A371GQ52</accession>
<dbReference type="EMBL" id="QJKJ01004826">
    <property type="protein sequence ID" value="RDX92616.1"/>
    <property type="molecule type" value="Genomic_DNA"/>
</dbReference>
<proteinExistence type="predicted"/>
<evidence type="ECO:0000313" key="2">
    <source>
        <dbReference type="Proteomes" id="UP000257109"/>
    </source>
</evidence>
<evidence type="ECO:0000313" key="1">
    <source>
        <dbReference type="EMBL" id="RDX92616.1"/>
    </source>
</evidence>
<keyword evidence="2" id="KW-1185">Reference proteome</keyword>
<dbReference type="Proteomes" id="UP000257109">
    <property type="component" value="Unassembled WGS sequence"/>
</dbReference>
<reference evidence="1" key="1">
    <citation type="submission" date="2018-05" db="EMBL/GenBank/DDBJ databases">
        <title>Draft genome of Mucuna pruriens seed.</title>
        <authorList>
            <person name="Nnadi N.E."/>
            <person name="Vos R."/>
            <person name="Hasami M.H."/>
            <person name="Devisetty U.K."/>
            <person name="Aguiy J.C."/>
        </authorList>
    </citation>
    <scope>NUCLEOTIDE SEQUENCE [LARGE SCALE GENOMIC DNA]</scope>
    <source>
        <strain evidence="1">JCA_2017</strain>
    </source>
</reference>
<feature type="non-terminal residue" evidence="1">
    <location>
        <position position="67"/>
    </location>
</feature>